<dbReference type="InterPro" id="IPR029063">
    <property type="entry name" value="SAM-dependent_MTases_sf"/>
</dbReference>
<feature type="domain" description="DNA methylase N-4/N-6" evidence="5">
    <location>
        <begin position="43"/>
        <end position="109"/>
    </location>
</feature>
<evidence type="ECO:0000256" key="1">
    <source>
        <dbReference type="ARBA" id="ARBA00011900"/>
    </source>
</evidence>
<evidence type="ECO:0000313" key="6">
    <source>
        <dbReference type="EMBL" id="PWS37664.1"/>
    </source>
</evidence>
<sequence>MDGVPETTRPAAFASEITAFAEGGRPTATFLEGGIPYSENAFWTARQRQAHPIHEISYRACFKPQLPAFFIQRLTAPGEAVYDPFMGRGTTPVEAALLGRRAAGNDINPLGVLLTRPRLAPPTPDRVAAALAAVDWEAGGTDPAELLAFYSPTTLRRLNALRSWLDRHAPLTEDNPEPVADWIRMVALNRLTGHSPGFFSGYTMPPNQAVSVAAQRRINARLGQTPPARDVAALIRKKTRALLAKPLPSPVLPFRLTTGPAERNPAIADGTVALVVTSPPFLDVVQYAEDNWLRCWFAGIDARSVPIARHASPAAWQAMMRDVLAEIARVLRPGGHLAFEVGEVRNGTVLLERLVWQAAEGLPLDRLCVMVNRQDFTKTANCWGVANNRRGTNSNRIVVMRRR</sequence>
<comment type="catalytic activity">
    <reaction evidence="4">
        <text>a 2'-deoxyadenosine in DNA + S-adenosyl-L-methionine = an N(6)-methyl-2'-deoxyadenosine in DNA + S-adenosyl-L-homocysteine + H(+)</text>
        <dbReference type="Rhea" id="RHEA:15197"/>
        <dbReference type="Rhea" id="RHEA-COMP:12418"/>
        <dbReference type="Rhea" id="RHEA-COMP:12419"/>
        <dbReference type="ChEBI" id="CHEBI:15378"/>
        <dbReference type="ChEBI" id="CHEBI:57856"/>
        <dbReference type="ChEBI" id="CHEBI:59789"/>
        <dbReference type="ChEBI" id="CHEBI:90615"/>
        <dbReference type="ChEBI" id="CHEBI:90616"/>
        <dbReference type="EC" id="2.1.1.72"/>
    </reaction>
</comment>
<name>A0A317FEX6_9PROT</name>
<dbReference type="RefSeq" id="WP_109870772.1">
    <property type="nucleotide sequence ID" value="NZ_QGNA01000002.1"/>
</dbReference>
<protein>
    <recommendedName>
        <fullName evidence="1">site-specific DNA-methyltransferase (adenine-specific)</fullName>
        <ecNumber evidence="1">2.1.1.72</ecNumber>
    </recommendedName>
</protein>
<dbReference type="Proteomes" id="UP000245765">
    <property type="component" value="Unassembled WGS sequence"/>
</dbReference>
<keyword evidence="2 6" id="KW-0489">Methyltransferase</keyword>
<dbReference type="GO" id="GO:0008170">
    <property type="term" value="F:N-methyltransferase activity"/>
    <property type="evidence" value="ECO:0007669"/>
    <property type="project" value="InterPro"/>
</dbReference>
<dbReference type="SUPFAM" id="SSF53335">
    <property type="entry name" value="S-adenosyl-L-methionine-dependent methyltransferases"/>
    <property type="match status" value="2"/>
</dbReference>
<keyword evidence="7" id="KW-1185">Reference proteome</keyword>
<evidence type="ECO:0000256" key="2">
    <source>
        <dbReference type="ARBA" id="ARBA00022603"/>
    </source>
</evidence>
<dbReference type="Gene3D" id="3.40.50.150">
    <property type="entry name" value="Vaccinia Virus protein VP39"/>
    <property type="match status" value="2"/>
</dbReference>
<proteinExistence type="predicted"/>
<organism evidence="6 7">
    <name type="scientific">Falsiroseomonas bella</name>
    <dbReference type="NCBI Taxonomy" id="2184016"/>
    <lineage>
        <taxon>Bacteria</taxon>
        <taxon>Pseudomonadati</taxon>
        <taxon>Pseudomonadota</taxon>
        <taxon>Alphaproteobacteria</taxon>
        <taxon>Acetobacterales</taxon>
        <taxon>Roseomonadaceae</taxon>
        <taxon>Falsiroseomonas</taxon>
    </lineage>
</organism>
<dbReference type="GO" id="GO:0032259">
    <property type="term" value="P:methylation"/>
    <property type="evidence" value="ECO:0007669"/>
    <property type="project" value="UniProtKB-KW"/>
</dbReference>
<dbReference type="EC" id="2.1.1.72" evidence="1"/>
<evidence type="ECO:0000313" key="7">
    <source>
        <dbReference type="Proteomes" id="UP000245765"/>
    </source>
</evidence>
<accession>A0A317FEX6</accession>
<evidence type="ECO:0000256" key="3">
    <source>
        <dbReference type="ARBA" id="ARBA00022679"/>
    </source>
</evidence>
<dbReference type="OrthoDB" id="8901552at2"/>
<dbReference type="EMBL" id="QGNA01000002">
    <property type="protein sequence ID" value="PWS37664.1"/>
    <property type="molecule type" value="Genomic_DNA"/>
</dbReference>
<evidence type="ECO:0000259" key="5">
    <source>
        <dbReference type="Pfam" id="PF01555"/>
    </source>
</evidence>
<dbReference type="GO" id="GO:0009007">
    <property type="term" value="F:site-specific DNA-methyltransferase (adenine-specific) activity"/>
    <property type="evidence" value="ECO:0007669"/>
    <property type="project" value="UniProtKB-EC"/>
</dbReference>
<dbReference type="Pfam" id="PF01555">
    <property type="entry name" value="N6_N4_Mtase"/>
    <property type="match status" value="1"/>
</dbReference>
<dbReference type="GO" id="GO:0003677">
    <property type="term" value="F:DNA binding"/>
    <property type="evidence" value="ECO:0007669"/>
    <property type="project" value="InterPro"/>
</dbReference>
<gene>
    <name evidence="6" type="ORF">DFH01_12680</name>
</gene>
<dbReference type="AlphaFoldDB" id="A0A317FEX6"/>
<comment type="caution">
    <text evidence="6">The sequence shown here is derived from an EMBL/GenBank/DDBJ whole genome shotgun (WGS) entry which is preliminary data.</text>
</comment>
<evidence type="ECO:0000256" key="4">
    <source>
        <dbReference type="ARBA" id="ARBA00047942"/>
    </source>
</evidence>
<reference evidence="7" key="1">
    <citation type="submission" date="2018-05" db="EMBL/GenBank/DDBJ databases">
        <authorList>
            <person name="Du Z."/>
            <person name="Wang X."/>
        </authorList>
    </citation>
    <scope>NUCLEOTIDE SEQUENCE [LARGE SCALE GENOMIC DNA]</scope>
    <source>
        <strain evidence="7">CQN31</strain>
    </source>
</reference>
<dbReference type="InterPro" id="IPR002941">
    <property type="entry name" value="DNA_methylase_N4/N6"/>
</dbReference>
<keyword evidence="3" id="KW-0808">Transferase</keyword>